<accession>A0A496PIA6</accession>
<feature type="region of interest" description="Disordered" evidence="1">
    <location>
        <begin position="1"/>
        <end position="21"/>
    </location>
</feature>
<dbReference type="EMBL" id="QQXL01000005">
    <property type="protein sequence ID" value="RKW70205.1"/>
    <property type="molecule type" value="Genomic_DNA"/>
</dbReference>
<proteinExistence type="predicted"/>
<evidence type="ECO:0000256" key="1">
    <source>
        <dbReference type="SAM" id="MobiDB-lite"/>
    </source>
</evidence>
<protein>
    <submittedName>
        <fullName evidence="2">Uncharacterized protein</fullName>
    </submittedName>
</protein>
<dbReference type="RefSeq" id="WP_121485394.1">
    <property type="nucleotide sequence ID" value="NZ_QQXL01000005.1"/>
</dbReference>
<name>A0A496PIA6_9MICC</name>
<evidence type="ECO:0000313" key="3">
    <source>
        <dbReference type="Proteomes" id="UP000273119"/>
    </source>
</evidence>
<reference evidence="2 3" key="1">
    <citation type="submission" date="2018-07" db="EMBL/GenBank/DDBJ databases">
        <title>Arthrobacter sp. nov., isolated from raw cow's milk with high bacterial count.</title>
        <authorList>
            <person name="Hahne J."/>
            <person name="Isele D."/>
            <person name="Lipski A."/>
        </authorList>
    </citation>
    <scope>NUCLEOTIDE SEQUENCE [LARGE SCALE GENOMIC DNA]</scope>
    <source>
        <strain evidence="2 3">JZ R-183</strain>
    </source>
</reference>
<sequence>MTTIGDEPQLEQQPHSAVPGLSGQAFEVRGVRLSVDTPADPEEALAAAEAVRRLANETAPRWELTPGTLGSASLRARVLDEAGALLDQLGLVHWALTADGDVLASGSAHPRRAPAADEALTPFFGTPWRAAVEDAGGRPVAHVGLAGTPGWPAALVVRHRGLEDRYRMVAVLASSAQEADLVADLLLSHRSWDESSEAAVTVRGAAALIARHEGIMVSEAWPQAGQPWAPRRG</sequence>
<dbReference type="AlphaFoldDB" id="A0A496PIA6"/>
<dbReference type="Proteomes" id="UP000273119">
    <property type="component" value="Unassembled WGS sequence"/>
</dbReference>
<keyword evidence="3" id="KW-1185">Reference proteome</keyword>
<evidence type="ECO:0000313" key="2">
    <source>
        <dbReference type="EMBL" id="RKW70205.1"/>
    </source>
</evidence>
<comment type="caution">
    <text evidence="2">The sequence shown here is derived from an EMBL/GenBank/DDBJ whole genome shotgun (WGS) entry which is preliminary data.</text>
</comment>
<gene>
    <name evidence="2" type="ORF">DWQ67_09710</name>
</gene>
<organism evidence="2 3">
    <name type="scientific">Galactobacter caseinivorans</name>
    <dbReference type="NCBI Taxonomy" id="2676123"/>
    <lineage>
        <taxon>Bacteria</taxon>
        <taxon>Bacillati</taxon>
        <taxon>Actinomycetota</taxon>
        <taxon>Actinomycetes</taxon>
        <taxon>Micrococcales</taxon>
        <taxon>Micrococcaceae</taxon>
        <taxon>Galactobacter</taxon>
    </lineage>
</organism>